<name>G6EHK2_9SPHN</name>
<dbReference type="EMBL" id="AGFM01000059">
    <property type="protein sequence ID" value="EHJ59229.1"/>
    <property type="molecule type" value="Genomic_DNA"/>
</dbReference>
<comment type="caution">
    <text evidence="1">The sequence shown here is derived from an EMBL/GenBank/DDBJ whole genome shotgun (WGS) entry which is preliminary data.</text>
</comment>
<keyword evidence="2" id="KW-1185">Reference proteome</keyword>
<dbReference type="STRING" id="1088721.JI59_01095"/>
<proteinExistence type="predicted"/>
<gene>
    <name evidence="1" type="ORF">NSU_3823</name>
</gene>
<dbReference type="RefSeq" id="WP_007014731.1">
    <property type="nucleotide sequence ID" value="NZ_AGFM01000059.1"/>
</dbReference>
<organism evidence="1 2">
    <name type="scientific">Novosphingobium pentaromativorans US6-1</name>
    <dbReference type="NCBI Taxonomy" id="1088721"/>
    <lineage>
        <taxon>Bacteria</taxon>
        <taxon>Pseudomonadati</taxon>
        <taxon>Pseudomonadota</taxon>
        <taxon>Alphaproteobacteria</taxon>
        <taxon>Sphingomonadales</taxon>
        <taxon>Sphingomonadaceae</taxon>
        <taxon>Novosphingobium</taxon>
    </lineage>
</organism>
<evidence type="ECO:0000313" key="1">
    <source>
        <dbReference type="EMBL" id="EHJ59229.1"/>
    </source>
</evidence>
<dbReference type="AlphaFoldDB" id="G6EHK2"/>
<dbReference type="Proteomes" id="UP000004030">
    <property type="component" value="Unassembled WGS sequence"/>
</dbReference>
<reference evidence="1 2" key="1">
    <citation type="journal article" date="2012" name="J. Bacteriol.">
        <title>Genome sequence of benzo(a)pyrene-degrading bacterium Novosphingobium pentaromativorans US6-1.</title>
        <authorList>
            <person name="Luo Y.R."/>
            <person name="Kang S.G."/>
            <person name="Kim S.J."/>
            <person name="Kim M.R."/>
            <person name="Li N."/>
            <person name="Lee J.H."/>
            <person name="Kwon K.K."/>
        </authorList>
    </citation>
    <scope>NUCLEOTIDE SEQUENCE [LARGE SCALE GENOMIC DNA]</scope>
    <source>
        <strain evidence="1 2">US6-1</strain>
    </source>
</reference>
<dbReference type="KEGG" id="npn:JI59_01095"/>
<evidence type="ECO:0000313" key="2">
    <source>
        <dbReference type="Proteomes" id="UP000004030"/>
    </source>
</evidence>
<evidence type="ECO:0008006" key="3">
    <source>
        <dbReference type="Google" id="ProtNLM"/>
    </source>
</evidence>
<sequence>MILDQTTDRFFASSSVRLALGEATKLINSDQHAEAQVVLDDCLRKALDSQTTSGLHDIAVLYVYTAIAADAGHESERALEILSEGILTISSRDPSERFYQSRLFAVQLWLLEKAGKYEDALSIAKLAVEKIMPPTCEGDGLTNMYLEDLYFQYSSLLQKRGEDELALATLQGIADRCAHALTNYGPLAFMEEGKFERFWLNQIATDARTALAMKGRSREAPQG</sequence>
<accession>G6EHK2</accession>
<dbReference type="PATRIC" id="fig|1088721.7.peg.506"/>
<protein>
    <recommendedName>
        <fullName evidence="3">MalT-like TPR region domain-containing protein</fullName>
    </recommendedName>
</protein>